<feature type="signal peptide" evidence="1">
    <location>
        <begin position="1"/>
        <end position="29"/>
    </location>
</feature>
<organism evidence="2 3">
    <name type="scientific">Chitinophaga nivalis</name>
    <dbReference type="NCBI Taxonomy" id="2991709"/>
    <lineage>
        <taxon>Bacteria</taxon>
        <taxon>Pseudomonadati</taxon>
        <taxon>Bacteroidota</taxon>
        <taxon>Chitinophagia</taxon>
        <taxon>Chitinophagales</taxon>
        <taxon>Chitinophagaceae</taxon>
        <taxon>Chitinophaga</taxon>
    </lineage>
</organism>
<dbReference type="InterPro" id="IPR015943">
    <property type="entry name" value="WD40/YVTN_repeat-like_dom_sf"/>
</dbReference>
<evidence type="ECO:0000313" key="2">
    <source>
        <dbReference type="EMBL" id="MCW3484153.1"/>
    </source>
</evidence>
<evidence type="ECO:0000256" key="1">
    <source>
        <dbReference type="SAM" id="SignalP"/>
    </source>
</evidence>
<evidence type="ECO:0000313" key="3">
    <source>
        <dbReference type="Proteomes" id="UP001207742"/>
    </source>
</evidence>
<proteinExistence type="predicted"/>
<dbReference type="InterPro" id="IPR011047">
    <property type="entry name" value="Quinoprotein_ADH-like_sf"/>
</dbReference>
<dbReference type="SUPFAM" id="SSF50998">
    <property type="entry name" value="Quinoprotein alcohol dehydrogenase-like"/>
    <property type="match status" value="1"/>
</dbReference>
<comment type="caution">
    <text evidence="2">The sequence shown here is derived from an EMBL/GenBank/DDBJ whole genome shotgun (WGS) entry which is preliminary data.</text>
</comment>
<keyword evidence="1" id="KW-0732">Signal</keyword>
<accession>A0ABT3IJN3</accession>
<dbReference type="Gene3D" id="2.130.10.10">
    <property type="entry name" value="YVTN repeat-like/Quinoprotein amine dehydrogenase"/>
    <property type="match status" value="1"/>
</dbReference>
<sequence length="683" mass="74181">MTTIKFDTIKKRAGIAGLALMLCLPAAQAQRYTTLLPDIAVNARTAGDGRGDAHLEVKANANGQETVRSLFKFGLGILPENARVSALQLRLYVQRKTDTLSASHQTITLLQSNTPGWKAGEAGWNYPVFDSTRKIGMFPIVASTRVANIKLAIPARPGAVTDFLKTADTSLSLAARSPQQNQDNFFYADKMESIGAQYAKKPKLLVQYAVNMYPKLADWSQLRGNSQHNGYTGWMADAWTTAATINTLYRPEKGYISGADPVGAMVVYNGNPVVFTQDPAGSAPIQVVQLDGAGKVLWRVAMPEINKFCPLIDAKGRMYCITTNRLIIFDLNNYGNKLLDVALAGLLGDEVGGVVNTPALGYDGMLYLPASNAVVALTPYPRLKTLWRYPISKDNEMAGPVSLSSSERHAFFIKVNNNYGQLMVLDNSDGTPLDSSAQRRLSTYVYDGYTRYIPAPVIADDSSILVLNGFDNSNELYCFGWAADRGRLLLRDEIIAGQTGNTGISQPVADTRGNVYFVFNNRLQRYRPADRSRVGDADEQPLDNATLLVTNDSLQVFAWDAVNNLAAGFSTSGQAMRRTFVATPGVGVALNFRKNIALAPDGTLYSVNNNYLLAVKTSKVNADLLNLQAIKNNTLYRANNLINISGTVINTTHAIISSGGGIGFQNGFTVEPGAKLSFQSGFK</sequence>
<evidence type="ECO:0008006" key="4">
    <source>
        <dbReference type="Google" id="ProtNLM"/>
    </source>
</evidence>
<dbReference type="EMBL" id="JAPDNS010000001">
    <property type="protein sequence ID" value="MCW3484153.1"/>
    <property type="molecule type" value="Genomic_DNA"/>
</dbReference>
<protein>
    <recommendedName>
        <fullName evidence="4">DNRLRE domain-containing protein</fullName>
    </recommendedName>
</protein>
<keyword evidence="3" id="KW-1185">Reference proteome</keyword>
<reference evidence="2 3" key="1">
    <citation type="submission" date="2022-10" db="EMBL/GenBank/DDBJ databases">
        <title>Chitinophaga nivalis PC15 sp. nov., isolated from Pyeongchang county, South Korea.</title>
        <authorList>
            <person name="Trinh H.N."/>
        </authorList>
    </citation>
    <scope>NUCLEOTIDE SEQUENCE [LARGE SCALE GENOMIC DNA]</scope>
    <source>
        <strain evidence="2 3">PC14</strain>
    </source>
</reference>
<dbReference type="Proteomes" id="UP001207742">
    <property type="component" value="Unassembled WGS sequence"/>
</dbReference>
<feature type="chain" id="PRO_5046114270" description="DNRLRE domain-containing protein" evidence="1">
    <location>
        <begin position="30"/>
        <end position="683"/>
    </location>
</feature>
<name>A0ABT3IJN3_9BACT</name>
<dbReference type="RefSeq" id="WP_264729672.1">
    <property type="nucleotide sequence ID" value="NZ_JAPDNR010000001.1"/>
</dbReference>
<gene>
    <name evidence="2" type="ORF">OL497_09635</name>
</gene>